<organism evidence="2 3">
    <name type="scientific">Brevundimonas viscosa</name>
    <dbReference type="NCBI Taxonomy" id="871741"/>
    <lineage>
        <taxon>Bacteria</taxon>
        <taxon>Pseudomonadati</taxon>
        <taxon>Pseudomonadota</taxon>
        <taxon>Alphaproteobacteria</taxon>
        <taxon>Caulobacterales</taxon>
        <taxon>Caulobacteraceae</taxon>
        <taxon>Brevundimonas</taxon>
    </lineage>
</organism>
<reference evidence="3" key="1">
    <citation type="submission" date="2016-10" db="EMBL/GenBank/DDBJ databases">
        <authorList>
            <person name="Varghese N."/>
            <person name="Submissions S."/>
        </authorList>
    </citation>
    <scope>NUCLEOTIDE SEQUENCE [LARGE SCALE GENOMIC DNA]</scope>
    <source>
        <strain evidence="3">CGMCC 1.10683</strain>
    </source>
</reference>
<dbReference type="OrthoDB" id="5917215at2"/>
<evidence type="ECO:0000313" key="2">
    <source>
        <dbReference type="EMBL" id="SFS76537.1"/>
    </source>
</evidence>
<dbReference type="Proteomes" id="UP000198788">
    <property type="component" value="Unassembled WGS sequence"/>
</dbReference>
<accession>A0A1I6SHX2</accession>
<dbReference type="Pfam" id="PF10973">
    <property type="entry name" value="DUF2799"/>
    <property type="match status" value="1"/>
</dbReference>
<proteinExistence type="predicted"/>
<dbReference type="STRING" id="871741.SAMN05192570_2439"/>
<sequence length="210" mass="23512">MRAILSAAALAAVALGVGSCATMSEEQCLAGDWAGQGFSDGAAGYAMSRLGEHAEACVKHGVVPDDAAYRAGWSDGVLRYCTIENGFRVGAQGGGYAGVCPADVERDFLIAYEDGRVIHLAEQAVSEARSRIDSNAYRLEELDDKLDAKQRELRAERLTDAERDVIRNRIRELRREREDTEREWRRAQRELDDAEARARDVRWRMESRYR</sequence>
<dbReference type="RefSeq" id="WP_092311003.1">
    <property type="nucleotide sequence ID" value="NZ_FOZV01000005.1"/>
</dbReference>
<keyword evidence="3" id="KW-1185">Reference proteome</keyword>
<evidence type="ECO:0000256" key="1">
    <source>
        <dbReference type="SAM" id="Coils"/>
    </source>
</evidence>
<dbReference type="EMBL" id="FOZV01000005">
    <property type="protein sequence ID" value="SFS76537.1"/>
    <property type="molecule type" value="Genomic_DNA"/>
</dbReference>
<keyword evidence="1" id="KW-0175">Coiled coil</keyword>
<protein>
    <recommendedName>
        <fullName evidence="4">DUF2799 domain-containing protein</fullName>
    </recommendedName>
</protein>
<evidence type="ECO:0000313" key="3">
    <source>
        <dbReference type="Proteomes" id="UP000198788"/>
    </source>
</evidence>
<dbReference type="InterPro" id="IPR021242">
    <property type="entry name" value="DUF2799"/>
</dbReference>
<evidence type="ECO:0008006" key="4">
    <source>
        <dbReference type="Google" id="ProtNLM"/>
    </source>
</evidence>
<feature type="coiled-coil region" evidence="1">
    <location>
        <begin position="139"/>
        <end position="197"/>
    </location>
</feature>
<name>A0A1I6SHX2_9CAUL</name>
<dbReference type="PROSITE" id="PS51257">
    <property type="entry name" value="PROKAR_LIPOPROTEIN"/>
    <property type="match status" value="1"/>
</dbReference>
<gene>
    <name evidence="2" type="ORF">SAMN05192570_2439</name>
</gene>
<dbReference type="AlphaFoldDB" id="A0A1I6SHX2"/>